<evidence type="ECO:0008006" key="4">
    <source>
        <dbReference type="Google" id="ProtNLM"/>
    </source>
</evidence>
<feature type="transmembrane region" description="Helical" evidence="1">
    <location>
        <begin position="33"/>
        <end position="57"/>
    </location>
</feature>
<keyword evidence="1" id="KW-0812">Transmembrane</keyword>
<proteinExistence type="predicted"/>
<keyword evidence="3" id="KW-1185">Reference proteome</keyword>
<dbReference type="EMBL" id="JACJTB010000015">
    <property type="protein sequence ID" value="MBD2595332.1"/>
    <property type="molecule type" value="Genomic_DNA"/>
</dbReference>
<sequence>MSIFKNLPWTSLLLVLISYSTLGWVLSEAHMPLSLWIVIVVGILVLLSSLAIPFLAMANYSSVFFESSIKTFFIAVFGAFLFFLMVAWFRLFLDTLLIIAAAILAKIDFYTAGFNGRSAFLITSLFSLVGIACGAILHEEFAVYTSMR</sequence>
<gene>
    <name evidence="2" type="ORF">H6G74_13475</name>
</gene>
<organism evidence="2 3">
    <name type="scientific">Nostoc spongiaeforme FACHB-130</name>
    <dbReference type="NCBI Taxonomy" id="1357510"/>
    <lineage>
        <taxon>Bacteria</taxon>
        <taxon>Bacillati</taxon>
        <taxon>Cyanobacteriota</taxon>
        <taxon>Cyanophyceae</taxon>
        <taxon>Nostocales</taxon>
        <taxon>Nostocaceae</taxon>
        <taxon>Nostoc</taxon>
    </lineage>
</organism>
<evidence type="ECO:0000313" key="2">
    <source>
        <dbReference type="EMBL" id="MBD2595332.1"/>
    </source>
</evidence>
<evidence type="ECO:0000256" key="1">
    <source>
        <dbReference type="SAM" id="Phobius"/>
    </source>
</evidence>
<protein>
    <recommendedName>
        <fullName evidence="4">SxtJ</fullName>
    </recommendedName>
</protein>
<comment type="caution">
    <text evidence="2">The sequence shown here is derived from an EMBL/GenBank/DDBJ whole genome shotgun (WGS) entry which is preliminary data.</text>
</comment>
<feature type="transmembrane region" description="Helical" evidence="1">
    <location>
        <begin position="119"/>
        <end position="138"/>
    </location>
</feature>
<accession>A0ABR8FYJ1</accession>
<evidence type="ECO:0000313" key="3">
    <source>
        <dbReference type="Proteomes" id="UP000603457"/>
    </source>
</evidence>
<feature type="transmembrane region" description="Helical" evidence="1">
    <location>
        <begin position="69"/>
        <end position="89"/>
    </location>
</feature>
<reference evidence="2 3" key="1">
    <citation type="journal article" date="2020" name="ISME J.">
        <title>Comparative genomics reveals insights into cyanobacterial evolution and habitat adaptation.</title>
        <authorList>
            <person name="Chen M.Y."/>
            <person name="Teng W.K."/>
            <person name="Zhao L."/>
            <person name="Hu C.X."/>
            <person name="Zhou Y.K."/>
            <person name="Han B.P."/>
            <person name="Song L.R."/>
            <person name="Shu W.S."/>
        </authorList>
    </citation>
    <scope>NUCLEOTIDE SEQUENCE [LARGE SCALE GENOMIC DNA]</scope>
    <source>
        <strain evidence="2 3">FACHB-130</strain>
    </source>
</reference>
<dbReference type="Proteomes" id="UP000603457">
    <property type="component" value="Unassembled WGS sequence"/>
</dbReference>
<name>A0ABR8FYJ1_9NOSO</name>
<keyword evidence="1" id="KW-0472">Membrane</keyword>
<dbReference type="RefSeq" id="WP_190968141.1">
    <property type="nucleotide sequence ID" value="NZ_JACJTB010000015.1"/>
</dbReference>
<keyword evidence="1" id="KW-1133">Transmembrane helix</keyword>